<dbReference type="EMBL" id="FJ599944">
    <property type="protein sequence ID" value="ACU44997.1"/>
    <property type="molecule type" value="mRNA"/>
</dbReference>
<feature type="non-terminal residue" evidence="1">
    <location>
        <position position="1"/>
    </location>
</feature>
<proteinExistence type="evidence at transcript level"/>
<evidence type="ECO:0000313" key="1">
    <source>
        <dbReference type="EMBL" id="ACU44997.1"/>
    </source>
</evidence>
<organism evidence="1">
    <name type="scientific">Pfiesteria piscicida</name>
    <name type="common">Phantom dinoflagellate</name>
    <dbReference type="NCBI Taxonomy" id="71001"/>
    <lineage>
        <taxon>Eukaryota</taxon>
        <taxon>Sar</taxon>
        <taxon>Alveolata</taxon>
        <taxon>Dinophyceae</taxon>
        <taxon>Peridiniales</taxon>
        <taxon>Pfiesteriaceae</taxon>
        <taxon>Pfiesteria</taxon>
    </lineage>
</organism>
<sequence length="82" mass="8860">RRMRSGKVDLTVSQTNQQKALDLIKIMREPMPSLDVIEEDDDPPLGTPLSPKAAAAQTNLAKVFAKHIAAARQPSSPRRGAG</sequence>
<reference evidence="1" key="1">
    <citation type="submission" date="2008-12" db="EMBL/GenBank/DDBJ databases">
        <authorList>
            <person name="Zhang H."/>
            <person name="Lin S."/>
        </authorList>
    </citation>
    <scope>NUCLEOTIDE SEQUENCE</scope>
    <source>
        <strain evidence="1">CCMP1831</strain>
    </source>
</reference>
<name>E8Z6B7_PFIPI</name>
<dbReference type="AlphaFoldDB" id="E8Z6B7"/>
<reference evidence="1" key="2">
    <citation type="book" date="2010" name="PROCEEDINGS OF 13TH INTERNATIONAL CONFERENCE ON HARMFUL ALGAE" publisher="International Society For The Study of Harmful Algae" city="Hong Kong, China">
        <title>Dinoflagellate meta-transcriptomics enabled by spliced leader.</title>
        <editorList>
            <person name="Unknown A."/>
        </editorList>
        <authorList>
            <person name="Lin S."/>
            <person name="Zhang H."/>
        </authorList>
    </citation>
    <scope>NUCLEOTIDE SEQUENCE</scope>
    <source>
        <strain evidence="1">CCMP1831</strain>
    </source>
</reference>
<protein>
    <submittedName>
        <fullName evidence="1">Uncharacterized protein</fullName>
    </submittedName>
</protein>
<accession>E8Z6B7</accession>